<keyword evidence="3" id="KW-1185">Reference proteome</keyword>
<comment type="caution">
    <text evidence="2">The sequence shown here is derived from an EMBL/GenBank/DDBJ whole genome shotgun (WGS) entry which is preliminary data.</text>
</comment>
<dbReference type="Proteomes" id="UP001501570">
    <property type="component" value="Unassembled WGS sequence"/>
</dbReference>
<reference evidence="3" key="1">
    <citation type="journal article" date="2019" name="Int. J. Syst. Evol. Microbiol.">
        <title>The Global Catalogue of Microorganisms (GCM) 10K type strain sequencing project: providing services to taxonomists for standard genome sequencing and annotation.</title>
        <authorList>
            <consortium name="The Broad Institute Genomics Platform"/>
            <consortium name="The Broad Institute Genome Sequencing Center for Infectious Disease"/>
            <person name="Wu L."/>
            <person name="Ma J."/>
        </authorList>
    </citation>
    <scope>NUCLEOTIDE SEQUENCE [LARGE SCALE GENOMIC DNA]</scope>
    <source>
        <strain evidence="3">JCM 18304</strain>
    </source>
</reference>
<gene>
    <name evidence="2" type="ORF">GCM10023322_05020</name>
</gene>
<evidence type="ECO:0000313" key="3">
    <source>
        <dbReference type="Proteomes" id="UP001501570"/>
    </source>
</evidence>
<proteinExistence type="predicted"/>
<dbReference type="EMBL" id="BAABJQ010000001">
    <property type="protein sequence ID" value="GAA5178293.1"/>
    <property type="molecule type" value="Genomic_DNA"/>
</dbReference>
<sequence length="152" mass="15834">MRLEARVANLGRTAVARLEDDRTTAYGPVEVDLTGLTDFARALHDEQSQRYAPVASSAIDVFQSGQATVLADPAFAELGLARSAHQLSLDQAVQLLNAYSVALVALADTAGEIATRYAGSDAFAEAKVTDVGGQLSGASPVPPPADGLRRPV</sequence>
<evidence type="ECO:0008006" key="4">
    <source>
        <dbReference type="Google" id="ProtNLM"/>
    </source>
</evidence>
<evidence type="ECO:0000256" key="1">
    <source>
        <dbReference type="SAM" id="MobiDB-lite"/>
    </source>
</evidence>
<name>A0ABP9RJF1_9ACTN</name>
<organism evidence="2 3">
    <name type="scientific">Rugosimonospora acidiphila</name>
    <dbReference type="NCBI Taxonomy" id="556531"/>
    <lineage>
        <taxon>Bacteria</taxon>
        <taxon>Bacillati</taxon>
        <taxon>Actinomycetota</taxon>
        <taxon>Actinomycetes</taxon>
        <taxon>Micromonosporales</taxon>
        <taxon>Micromonosporaceae</taxon>
        <taxon>Rugosimonospora</taxon>
    </lineage>
</organism>
<evidence type="ECO:0000313" key="2">
    <source>
        <dbReference type="EMBL" id="GAA5178293.1"/>
    </source>
</evidence>
<feature type="region of interest" description="Disordered" evidence="1">
    <location>
        <begin position="133"/>
        <end position="152"/>
    </location>
</feature>
<accession>A0ABP9RJF1</accession>
<protein>
    <recommendedName>
        <fullName evidence="4">PE domain-containing protein</fullName>
    </recommendedName>
</protein>